<evidence type="ECO:0000256" key="5">
    <source>
        <dbReference type="ARBA" id="ARBA00022670"/>
    </source>
</evidence>
<evidence type="ECO:0000256" key="1">
    <source>
        <dbReference type="ARBA" id="ARBA00004752"/>
    </source>
</evidence>
<feature type="transmembrane region" description="Helical" evidence="13">
    <location>
        <begin position="51"/>
        <end position="69"/>
    </location>
</feature>
<dbReference type="NCBIfam" id="TIGR02074">
    <property type="entry name" value="PBP_1a_fam"/>
    <property type="match status" value="1"/>
</dbReference>
<dbReference type="SUPFAM" id="SSF56601">
    <property type="entry name" value="beta-lactamase/transpeptidase-like"/>
    <property type="match status" value="1"/>
</dbReference>
<evidence type="ECO:0000256" key="2">
    <source>
        <dbReference type="ARBA" id="ARBA00007090"/>
    </source>
</evidence>
<dbReference type="Gene3D" id="3.40.710.10">
    <property type="entry name" value="DD-peptidase/beta-lactamase superfamily"/>
    <property type="match status" value="1"/>
</dbReference>
<evidence type="ECO:0000313" key="16">
    <source>
        <dbReference type="EMBL" id="SNR49100.1"/>
    </source>
</evidence>
<sequence>MSDSGRGKGRLVADRRYPKKAAPTKAKPAAAKPAKTARPKRKTAPRRRSRNPIVAFILGIFGFVFGLIWRIVWRVSAVVMIVLGLAVAYTYTTVPPLNQLLDGRAQGSVTLHDRDGKVFAWRGDQFGGTVTADSVSPYLRDAVIATEDRRFFLHPGVDPIGIASAIRINLREGRGPLQGHGGSTISQQTAKLLCLGVEYDATKWKNEAEFVGDCRQGSLARKAKEALYAIAMEIKFTKKDILSIYLNRAYLGGGAYGAEAAAQRYFSKPASALNPAESAMIAGLLTAPSSLAPTSNMDRSRERAATVIGLMQDQGYLTTAQADDARAHPAVLSDAAEARAGGYFADWVMDNLPDFASVESRQDVEIRTTLDQRLQRAAEDAMNAVFDEKVRDGSKAQAAIVVMSADGAVRAMVGGRKTGVSGVFNRATQAKRQTGSAFKPFVYATALELGHGPFDTVVDEPFCMNIPGSGQWCPKNYTKEFKGRVTLTDALTNSLNIPAVKISESVGRDMVRQVADQFGIRSDIDNTPAMALGTSEASLLEMTGAYAGILNGGSSVRPYGLMELRIKGDPDPMIGAGGGIGERVINENAAKELIYMMEKVISEGTGRRARLEGREAAGKTGTTQAARDAWFVGFTADYVAGVWMGNDDNTPLTGVTGGGLPADIWREVMVRVNEGIEPKPLPMIVPERPATQVVSQPQQAEPQSQPQRQPDPIENFMNKLLRDILGGN</sequence>
<keyword evidence="6" id="KW-0328">Glycosyltransferase</keyword>
<reference evidence="16 17" key="1">
    <citation type="submission" date="2017-06" db="EMBL/GenBank/DDBJ databases">
        <authorList>
            <person name="Kim H.J."/>
            <person name="Triplett B.A."/>
        </authorList>
    </citation>
    <scope>NUCLEOTIDE SEQUENCE [LARGE SCALE GENOMIC DNA]</scope>
    <source>
        <strain evidence="16 17">DSM 29052</strain>
    </source>
</reference>
<feature type="region of interest" description="Disordered" evidence="12">
    <location>
        <begin position="1"/>
        <end position="47"/>
    </location>
</feature>
<dbReference type="Gene3D" id="1.10.3810.10">
    <property type="entry name" value="Biosynthetic peptidoglycan transglycosylase-like"/>
    <property type="match status" value="1"/>
</dbReference>
<evidence type="ECO:0000256" key="6">
    <source>
        <dbReference type="ARBA" id="ARBA00022676"/>
    </source>
</evidence>
<keyword evidence="5" id="KW-0645">Protease</keyword>
<dbReference type="UniPathway" id="UPA00219"/>
<feature type="compositionally biased region" description="Basic residues" evidence="12">
    <location>
        <begin position="35"/>
        <end position="47"/>
    </location>
</feature>
<name>A0A238WR75_9RHOB</name>
<dbReference type="GO" id="GO:0004180">
    <property type="term" value="F:carboxypeptidase activity"/>
    <property type="evidence" value="ECO:0007669"/>
    <property type="project" value="UniProtKB-KW"/>
</dbReference>
<accession>A0A238WR75</accession>
<dbReference type="GO" id="GO:0006508">
    <property type="term" value="P:proteolysis"/>
    <property type="evidence" value="ECO:0007669"/>
    <property type="project" value="UniProtKB-KW"/>
</dbReference>
<dbReference type="Proteomes" id="UP000198417">
    <property type="component" value="Unassembled WGS sequence"/>
</dbReference>
<evidence type="ECO:0000256" key="13">
    <source>
        <dbReference type="SAM" id="Phobius"/>
    </source>
</evidence>
<keyword evidence="8" id="KW-0378">Hydrolase</keyword>
<feature type="domain" description="Glycosyl transferase family 51" evidence="15">
    <location>
        <begin position="128"/>
        <end position="311"/>
    </location>
</feature>
<evidence type="ECO:0000256" key="12">
    <source>
        <dbReference type="SAM" id="MobiDB-lite"/>
    </source>
</evidence>
<dbReference type="Pfam" id="PF00905">
    <property type="entry name" value="Transpeptidase"/>
    <property type="match status" value="1"/>
</dbReference>
<feature type="compositionally biased region" description="Low complexity" evidence="12">
    <location>
        <begin position="692"/>
        <end position="710"/>
    </location>
</feature>
<proteinExistence type="inferred from homology"/>
<feature type="compositionally biased region" description="Low complexity" evidence="12">
    <location>
        <begin position="20"/>
        <end position="34"/>
    </location>
</feature>
<dbReference type="GO" id="GO:0009252">
    <property type="term" value="P:peptidoglycan biosynthetic process"/>
    <property type="evidence" value="ECO:0007669"/>
    <property type="project" value="UniProtKB-UniPathway"/>
</dbReference>
<comment type="similarity">
    <text evidence="3">In the N-terminal section; belongs to the glycosyltransferase 51 family.</text>
</comment>
<keyword evidence="9" id="KW-0511">Multifunctional enzyme</keyword>
<evidence type="ECO:0000256" key="8">
    <source>
        <dbReference type="ARBA" id="ARBA00022801"/>
    </source>
</evidence>
<dbReference type="SUPFAM" id="SSF53955">
    <property type="entry name" value="Lysozyme-like"/>
    <property type="match status" value="1"/>
</dbReference>
<dbReference type="EC" id="2.4.99.28" evidence="10"/>
<keyword evidence="17" id="KW-1185">Reference proteome</keyword>
<comment type="catalytic activity">
    <reaction evidence="11">
        <text>[GlcNAc-(1-&gt;4)-Mur2Ac(oyl-L-Ala-gamma-D-Glu-L-Lys-D-Ala-D-Ala)](n)-di-trans,octa-cis-undecaprenyl diphosphate + beta-D-GlcNAc-(1-&gt;4)-Mur2Ac(oyl-L-Ala-gamma-D-Glu-L-Lys-D-Ala-D-Ala)-di-trans,octa-cis-undecaprenyl diphosphate = [GlcNAc-(1-&gt;4)-Mur2Ac(oyl-L-Ala-gamma-D-Glu-L-Lys-D-Ala-D-Ala)](n+1)-di-trans,octa-cis-undecaprenyl diphosphate + di-trans,octa-cis-undecaprenyl diphosphate + H(+)</text>
        <dbReference type="Rhea" id="RHEA:23708"/>
        <dbReference type="Rhea" id="RHEA-COMP:9602"/>
        <dbReference type="Rhea" id="RHEA-COMP:9603"/>
        <dbReference type="ChEBI" id="CHEBI:15378"/>
        <dbReference type="ChEBI" id="CHEBI:58405"/>
        <dbReference type="ChEBI" id="CHEBI:60033"/>
        <dbReference type="ChEBI" id="CHEBI:78435"/>
        <dbReference type="EC" id="2.4.99.28"/>
    </reaction>
</comment>
<dbReference type="InterPro" id="IPR023346">
    <property type="entry name" value="Lysozyme-like_dom_sf"/>
</dbReference>
<dbReference type="InterPro" id="IPR001460">
    <property type="entry name" value="PCN-bd_Tpept"/>
</dbReference>
<feature type="region of interest" description="Disordered" evidence="12">
    <location>
        <begin position="681"/>
        <end position="714"/>
    </location>
</feature>
<dbReference type="InterPro" id="IPR001264">
    <property type="entry name" value="Glyco_trans_51"/>
</dbReference>
<comment type="similarity">
    <text evidence="2">In the C-terminal section; belongs to the transpeptidase family.</text>
</comment>
<dbReference type="PANTHER" id="PTHR32282:SF33">
    <property type="entry name" value="PEPTIDOGLYCAN GLYCOSYLTRANSFERASE"/>
    <property type="match status" value="1"/>
</dbReference>
<keyword evidence="13" id="KW-1133">Transmembrane helix</keyword>
<protein>
    <recommendedName>
        <fullName evidence="10">peptidoglycan glycosyltransferase</fullName>
        <ecNumber evidence="10">2.4.99.28</ecNumber>
    </recommendedName>
</protein>
<organism evidence="16 17">
    <name type="scientific">Puniceibacterium sediminis</name>
    <dbReference type="NCBI Taxonomy" id="1608407"/>
    <lineage>
        <taxon>Bacteria</taxon>
        <taxon>Pseudomonadati</taxon>
        <taxon>Pseudomonadota</taxon>
        <taxon>Alphaproteobacteria</taxon>
        <taxon>Rhodobacterales</taxon>
        <taxon>Paracoccaceae</taxon>
        <taxon>Puniceibacterium</taxon>
    </lineage>
</organism>
<evidence type="ECO:0000256" key="7">
    <source>
        <dbReference type="ARBA" id="ARBA00022679"/>
    </source>
</evidence>
<evidence type="ECO:0000256" key="11">
    <source>
        <dbReference type="ARBA" id="ARBA00049902"/>
    </source>
</evidence>
<feature type="domain" description="Penicillin-binding protein transpeptidase" evidence="14">
    <location>
        <begin position="399"/>
        <end position="636"/>
    </location>
</feature>
<dbReference type="InterPro" id="IPR036950">
    <property type="entry name" value="PBP_transglycosylase"/>
</dbReference>
<dbReference type="EMBL" id="FZNN01000007">
    <property type="protein sequence ID" value="SNR49100.1"/>
    <property type="molecule type" value="Genomic_DNA"/>
</dbReference>
<dbReference type="RefSeq" id="WP_089270271.1">
    <property type="nucleotide sequence ID" value="NZ_FZNN01000007.1"/>
</dbReference>
<dbReference type="InterPro" id="IPR050396">
    <property type="entry name" value="Glycosyltr_51/Transpeptidase"/>
</dbReference>
<gene>
    <name evidence="16" type="ORF">SAMN06265370_10725</name>
</gene>
<evidence type="ECO:0000256" key="9">
    <source>
        <dbReference type="ARBA" id="ARBA00023268"/>
    </source>
</evidence>
<dbReference type="GO" id="GO:0030288">
    <property type="term" value="C:outer membrane-bounded periplasmic space"/>
    <property type="evidence" value="ECO:0007669"/>
    <property type="project" value="TreeGrafter"/>
</dbReference>
<keyword evidence="13" id="KW-0812">Transmembrane</keyword>
<evidence type="ECO:0000256" key="4">
    <source>
        <dbReference type="ARBA" id="ARBA00022645"/>
    </source>
</evidence>
<evidence type="ECO:0000256" key="10">
    <source>
        <dbReference type="ARBA" id="ARBA00044770"/>
    </source>
</evidence>
<dbReference type="OrthoDB" id="9766909at2"/>
<keyword evidence="4" id="KW-0121">Carboxypeptidase</keyword>
<dbReference type="PANTHER" id="PTHR32282">
    <property type="entry name" value="BINDING PROTEIN TRANSPEPTIDASE, PUTATIVE-RELATED"/>
    <property type="match status" value="1"/>
</dbReference>
<dbReference type="GO" id="GO:0008658">
    <property type="term" value="F:penicillin binding"/>
    <property type="evidence" value="ECO:0007669"/>
    <property type="project" value="InterPro"/>
</dbReference>
<evidence type="ECO:0000256" key="3">
    <source>
        <dbReference type="ARBA" id="ARBA00007739"/>
    </source>
</evidence>
<dbReference type="InterPro" id="IPR012338">
    <property type="entry name" value="Beta-lactam/transpept-like"/>
</dbReference>
<keyword evidence="13" id="KW-0472">Membrane</keyword>
<evidence type="ECO:0000313" key="17">
    <source>
        <dbReference type="Proteomes" id="UP000198417"/>
    </source>
</evidence>
<dbReference type="GO" id="GO:0008955">
    <property type="term" value="F:peptidoglycan glycosyltransferase activity"/>
    <property type="evidence" value="ECO:0007669"/>
    <property type="project" value="UniProtKB-EC"/>
</dbReference>
<evidence type="ECO:0000259" key="15">
    <source>
        <dbReference type="Pfam" id="PF00912"/>
    </source>
</evidence>
<evidence type="ECO:0000259" key="14">
    <source>
        <dbReference type="Pfam" id="PF00905"/>
    </source>
</evidence>
<keyword evidence="7" id="KW-0808">Transferase</keyword>
<comment type="pathway">
    <text evidence="1">Cell wall biogenesis; peptidoglycan biosynthesis.</text>
</comment>
<dbReference type="Pfam" id="PF00912">
    <property type="entry name" value="Transgly"/>
    <property type="match status" value="1"/>
</dbReference>
<dbReference type="AlphaFoldDB" id="A0A238WR75"/>